<evidence type="ECO:0000313" key="2">
    <source>
        <dbReference type="EMBL" id="KAL2468359.1"/>
    </source>
</evidence>
<feature type="region of interest" description="Disordered" evidence="1">
    <location>
        <begin position="31"/>
        <end position="67"/>
    </location>
</feature>
<feature type="compositionally biased region" description="Low complexity" evidence="1">
    <location>
        <begin position="37"/>
        <end position="58"/>
    </location>
</feature>
<comment type="caution">
    <text evidence="2">The sequence shown here is derived from an EMBL/GenBank/DDBJ whole genome shotgun (WGS) entry which is preliminary data.</text>
</comment>
<gene>
    <name evidence="2" type="ORF">Fot_51884</name>
</gene>
<accession>A0ABD1PXJ9</accession>
<evidence type="ECO:0000256" key="1">
    <source>
        <dbReference type="SAM" id="MobiDB-lite"/>
    </source>
</evidence>
<dbReference type="AlphaFoldDB" id="A0ABD1PXJ9"/>
<name>A0ABD1PXJ9_9LAMI</name>
<proteinExistence type="predicted"/>
<sequence length="181" mass="20254">MAAHYSPRKSSGPVLRSLSPSGRFSHQYSLRSLHGQSSHTTSSFASTTSSTFTNTRSFQRPTSPTRVNMYNYTNRSVRFTLDRPTSPNRSISVSSREKTRVAPVRRGHVCARPPTIPVRSVTAYIKDSGTKIPFNLMLQFVGMRRIKFSGQLIKHGALWSKLISCGFLEVMAMDAIRQQGQ</sequence>
<organism evidence="2 3">
    <name type="scientific">Forsythia ovata</name>
    <dbReference type="NCBI Taxonomy" id="205694"/>
    <lineage>
        <taxon>Eukaryota</taxon>
        <taxon>Viridiplantae</taxon>
        <taxon>Streptophyta</taxon>
        <taxon>Embryophyta</taxon>
        <taxon>Tracheophyta</taxon>
        <taxon>Spermatophyta</taxon>
        <taxon>Magnoliopsida</taxon>
        <taxon>eudicotyledons</taxon>
        <taxon>Gunneridae</taxon>
        <taxon>Pentapetalae</taxon>
        <taxon>asterids</taxon>
        <taxon>lamiids</taxon>
        <taxon>Lamiales</taxon>
        <taxon>Oleaceae</taxon>
        <taxon>Forsythieae</taxon>
        <taxon>Forsythia</taxon>
    </lineage>
</organism>
<keyword evidence="3" id="KW-1185">Reference proteome</keyword>
<reference evidence="3" key="1">
    <citation type="submission" date="2024-07" db="EMBL/GenBank/DDBJ databases">
        <title>Two chromosome-level genome assemblies of Korean endemic species Abeliophyllum distichum and Forsythia ovata (Oleaceae).</title>
        <authorList>
            <person name="Jang H."/>
        </authorList>
    </citation>
    <scope>NUCLEOTIDE SEQUENCE [LARGE SCALE GENOMIC DNA]</scope>
</reference>
<dbReference type="EMBL" id="JBFOLJ010000017">
    <property type="protein sequence ID" value="KAL2468359.1"/>
    <property type="molecule type" value="Genomic_DNA"/>
</dbReference>
<protein>
    <submittedName>
        <fullName evidence="2">Uncharacterized protein</fullName>
    </submittedName>
</protein>
<dbReference type="Proteomes" id="UP001604277">
    <property type="component" value="Unassembled WGS sequence"/>
</dbReference>
<evidence type="ECO:0000313" key="3">
    <source>
        <dbReference type="Proteomes" id="UP001604277"/>
    </source>
</evidence>
<feature type="region of interest" description="Disordered" evidence="1">
    <location>
        <begin position="1"/>
        <end position="20"/>
    </location>
</feature>